<keyword evidence="1" id="KW-1133">Transmembrane helix</keyword>
<dbReference type="OrthoDB" id="164118at2"/>
<feature type="transmembrane region" description="Helical" evidence="1">
    <location>
        <begin position="229"/>
        <end position="247"/>
    </location>
</feature>
<dbReference type="Proteomes" id="UP000287171">
    <property type="component" value="Unassembled WGS sequence"/>
</dbReference>
<organism evidence="2 3">
    <name type="scientific">Dictyobacter alpinus</name>
    <dbReference type="NCBI Taxonomy" id="2014873"/>
    <lineage>
        <taxon>Bacteria</taxon>
        <taxon>Bacillati</taxon>
        <taxon>Chloroflexota</taxon>
        <taxon>Ktedonobacteria</taxon>
        <taxon>Ktedonobacterales</taxon>
        <taxon>Dictyobacteraceae</taxon>
        <taxon>Dictyobacter</taxon>
    </lineage>
</organism>
<keyword evidence="1" id="KW-0472">Membrane</keyword>
<name>A0A402BKD0_9CHLR</name>
<reference evidence="3" key="1">
    <citation type="submission" date="2018-12" db="EMBL/GenBank/DDBJ databases">
        <title>Tengunoibacter tsumagoiensis gen. nov., sp. nov., Dictyobacter kobayashii sp. nov., D. alpinus sp. nov., and D. joshuensis sp. nov. and description of Dictyobacteraceae fam. nov. within the order Ktedonobacterales isolated from Tengu-no-mugimeshi.</title>
        <authorList>
            <person name="Wang C.M."/>
            <person name="Zheng Y."/>
            <person name="Sakai Y."/>
            <person name="Toyoda A."/>
            <person name="Minakuchi Y."/>
            <person name="Abe K."/>
            <person name="Yokota A."/>
            <person name="Yabe S."/>
        </authorList>
    </citation>
    <scope>NUCLEOTIDE SEQUENCE [LARGE SCALE GENOMIC DNA]</scope>
    <source>
        <strain evidence="3">Uno16</strain>
    </source>
</reference>
<feature type="transmembrane region" description="Helical" evidence="1">
    <location>
        <begin position="135"/>
        <end position="156"/>
    </location>
</feature>
<protein>
    <submittedName>
        <fullName evidence="2">Uncharacterized protein</fullName>
    </submittedName>
</protein>
<comment type="caution">
    <text evidence="2">The sequence shown here is derived from an EMBL/GenBank/DDBJ whole genome shotgun (WGS) entry which is preliminary data.</text>
</comment>
<keyword evidence="3" id="KW-1185">Reference proteome</keyword>
<dbReference type="Pfam" id="PF09948">
    <property type="entry name" value="PpoB2"/>
    <property type="match status" value="1"/>
</dbReference>
<evidence type="ECO:0000313" key="3">
    <source>
        <dbReference type="Proteomes" id="UP000287171"/>
    </source>
</evidence>
<dbReference type="InterPro" id="IPR018688">
    <property type="entry name" value="PpoB2-like"/>
</dbReference>
<sequence length="248" mass="28249">MNYPQYVSIQGGIREARWSAFILPWCLLFLSWSVLAVAFFTRQDAWLDHDYLLASRHLSWQLALLLFILSWQVMVLAMMLPGLCVQLWWLVPVRGQSWPVQLQFILGFSAAWTLFALGAFSGDGLLHNVVRHWQWLYLHSVWIGATLLVVAGVFQWSSWKLRCLERFHIVAVDDGGSPLEHGWRYGLWDMAGNGALMLVMFGIGMRSFLALASLSALMWIEHANCASKLLPRLIGVSCFIAAILWLVL</sequence>
<feature type="transmembrane region" description="Helical" evidence="1">
    <location>
        <begin position="195"/>
        <end position="217"/>
    </location>
</feature>
<feature type="transmembrane region" description="Helical" evidence="1">
    <location>
        <begin position="62"/>
        <end position="90"/>
    </location>
</feature>
<proteinExistence type="predicted"/>
<gene>
    <name evidence="2" type="ORF">KDA_72640</name>
</gene>
<dbReference type="AlphaFoldDB" id="A0A402BKD0"/>
<accession>A0A402BKD0</accession>
<evidence type="ECO:0000256" key="1">
    <source>
        <dbReference type="SAM" id="Phobius"/>
    </source>
</evidence>
<keyword evidence="1" id="KW-0812">Transmembrane</keyword>
<feature type="transmembrane region" description="Helical" evidence="1">
    <location>
        <begin position="20"/>
        <end position="41"/>
    </location>
</feature>
<feature type="transmembrane region" description="Helical" evidence="1">
    <location>
        <begin position="102"/>
        <end position="123"/>
    </location>
</feature>
<dbReference type="EMBL" id="BIFT01000002">
    <property type="protein sequence ID" value="GCE31780.1"/>
    <property type="molecule type" value="Genomic_DNA"/>
</dbReference>
<dbReference type="RefSeq" id="WP_126631712.1">
    <property type="nucleotide sequence ID" value="NZ_BIFT01000002.1"/>
</dbReference>
<evidence type="ECO:0000313" key="2">
    <source>
        <dbReference type="EMBL" id="GCE31780.1"/>
    </source>
</evidence>